<keyword evidence="2" id="KW-1185">Reference proteome</keyword>
<name>A0ABX5P2S7_9PROT</name>
<evidence type="ECO:0000313" key="1">
    <source>
        <dbReference type="EMBL" id="PYD47118.1"/>
    </source>
</evidence>
<evidence type="ECO:0000313" key="2">
    <source>
        <dbReference type="Proteomes" id="UP000248116"/>
    </source>
</evidence>
<protein>
    <submittedName>
        <fullName evidence="1">Uncharacterized protein</fullName>
    </submittedName>
</protein>
<dbReference type="Proteomes" id="UP000248116">
    <property type="component" value="Unassembled WGS sequence"/>
</dbReference>
<accession>A0ABX5P2S7</accession>
<reference evidence="1 2" key="1">
    <citation type="submission" date="2018-02" db="EMBL/GenBank/DDBJ databases">
        <authorList>
            <person name="Skraban J."/>
            <person name="Trcek J."/>
        </authorList>
    </citation>
    <scope>NUCLEOTIDE SEQUENCE [LARGE SCALE GENOMIC DNA]</scope>
    <source>
        <strain evidence="1 2">AV446</strain>
    </source>
</reference>
<gene>
    <name evidence="1" type="ORF">C3920_11580</name>
</gene>
<organism evidence="1 2">
    <name type="scientific">Novacetimonas pomaceti</name>
    <dbReference type="NCBI Taxonomy" id="2021998"/>
    <lineage>
        <taxon>Bacteria</taxon>
        <taxon>Pseudomonadati</taxon>
        <taxon>Pseudomonadota</taxon>
        <taxon>Alphaproteobacteria</taxon>
        <taxon>Acetobacterales</taxon>
        <taxon>Acetobacteraceae</taxon>
        <taxon>Novacetimonas</taxon>
    </lineage>
</organism>
<dbReference type="EMBL" id="PRCW01000096">
    <property type="protein sequence ID" value="PYD47118.1"/>
    <property type="molecule type" value="Genomic_DNA"/>
</dbReference>
<proteinExistence type="predicted"/>
<sequence>MTSWWLAACSGFRHPGHDARAPETFHYSSVLPDLPFQVARLCGDGGIPEWVFEKNVFRKMTV</sequence>
<comment type="caution">
    <text evidence="1">The sequence shown here is derived from an EMBL/GenBank/DDBJ whole genome shotgun (WGS) entry which is preliminary data.</text>
</comment>